<reference evidence="3" key="1">
    <citation type="journal article" date="2012" name="Nat. Commun.">
        <title>The genome of Prunus mume.</title>
        <authorList>
            <person name="Zhang Q."/>
            <person name="Chen W."/>
            <person name="Sun L."/>
            <person name="Zhao F."/>
            <person name="Huang B."/>
            <person name="Yang W."/>
            <person name="Tao Y."/>
            <person name="Wang J."/>
            <person name="Yuan Z."/>
            <person name="Fan G."/>
            <person name="Xing Z."/>
            <person name="Han C."/>
            <person name="Pan H."/>
            <person name="Zhong X."/>
            <person name="Shi W."/>
            <person name="Liang X."/>
            <person name="Du D."/>
            <person name="Sun F."/>
            <person name="Xu Z."/>
            <person name="Hao R."/>
            <person name="Lv T."/>
            <person name="Lv Y."/>
            <person name="Zheng Z."/>
            <person name="Sun M."/>
            <person name="Luo L."/>
            <person name="Cai M."/>
            <person name="Gao Y."/>
            <person name="Wang J."/>
            <person name="Yin Y."/>
            <person name="Xu X."/>
            <person name="Cheng T."/>
            <person name="Wang J."/>
        </authorList>
    </citation>
    <scope>NUCLEOTIDE SEQUENCE [LARGE SCALE GENOMIC DNA]</scope>
</reference>
<gene>
    <name evidence="4" type="primary">LOC103335413</name>
</gene>
<dbReference type="GeneID" id="103335413"/>
<organism evidence="3 4">
    <name type="scientific">Prunus mume</name>
    <name type="common">Japanese apricot</name>
    <name type="synonym">Armeniaca mume</name>
    <dbReference type="NCBI Taxonomy" id="102107"/>
    <lineage>
        <taxon>Eukaryota</taxon>
        <taxon>Viridiplantae</taxon>
        <taxon>Streptophyta</taxon>
        <taxon>Embryophyta</taxon>
        <taxon>Tracheophyta</taxon>
        <taxon>Spermatophyta</taxon>
        <taxon>Magnoliopsida</taxon>
        <taxon>eudicotyledons</taxon>
        <taxon>Gunneridae</taxon>
        <taxon>Pentapetalae</taxon>
        <taxon>rosids</taxon>
        <taxon>fabids</taxon>
        <taxon>Rosales</taxon>
        <taxon>Rosaceae</taxon>
        <taxon>Amygdaloideae</taxon>
        <taxon>Amygdaleae</taxon>
        <taxon>Prunus</taxon>
    </lineage>
</organism>
<keyword evidence="1" id="KW-0472">Membrane</keyword>
<dbReference type="Gene3D" id="2.60.40.420">
    <property type="entry name" value="Cupredoxins - blue copper proteins"/>
    <property type="match status" value="2"/>
</dbReference>
<accession>A0ABM0PAB8</accession>
<feature type="domain" description="Phytocyanin" evidence="2">
    <location>
        <begin position="207"/>
        <end position="321"/>
    </location>
</feature>
<dbReference type="RefSeq" id="XP_008236641.2">
    <property type="nucleotide sequence ID" value="XM_008238419.2"/>
</dbReference>
<dbReference type="SUPFAM" id="SSF49503">
    <property type="entry name" value="Cupredoxins"/>
    <property type="match status" value="2"/>
</dbReference>
<feature type="transmembrane region" description="Helical" evidence="1">
    <location>
        <begin position="6"/>
        <end position="24"/>
    </location>
</feature>
<reference evidence="4" key="2">
    <citation type="submission" date="2025-08" db="UniProtKB">
        <authorList>
            <consortium name="RefSeq"/>
        </authorList>
    </citation>
    <scope>IDENTIFICATION</scope>
</reference>
<keyword evidence="1" id="KW-1133">Transmembrane helix</keyword>
<dbReference type="PROSITE" id="PS51485">
    <property type="entry name" value="PHYTOCYANIN"/>
    <property type="match status" value="2"/>
</dbReference>
<protein>
    <submittedName>
        <fullName evidence="4">Uncharacterized protein LOC103335413</fullName>
    </submittedName>
</protein>
<feature type="transmembrane region" description="Helical" evidence="1">
    <location>
        <begin position="160"/>
        <end position="182"/>
    </location>
</feature>
<keyword evidence="1" id="KW-0812">Transmembrane</keyword>
<dbReference type="Proteomes" id="UP000694861">
    <property type="component" value="Linkage group LG6"/>
</dbReference>
<name>A0ABM0PAB8_PRUMU</name>
<evidence type="ECO:0000256" key="1">
    <source>
        <dbReference type="SAM" id="Phobius"/>
    </source>
</evidence>
<proteinExistence type="predicted"/>
<dbReference type="PANTHER" id="PTHR34052:SF1">
    <property type="entry name" value="OS06G0216700 PROTEIN"/>
    <property type="match status" value="1"/>
</dbReference>
<keyword evidence="3" id="KW-1185">Reference proteome</keyword>
<evidence type="ECO:0000313" key="4">
    <source>
        <dbReference type="RefSeq" id="XP_008236641.2"/>
    </source>
</evidence>
<evidence type="ECO:0000313" key="3">
    <source>
        <dbReference type="Proteomes" id="UP000694861"/>
    </source>
</evidence>
<evidence type="ECO:0000259" key="2">
    <source>
        <dbReference type="PROSITE" id="PS51485"/>
    </source>
</evidence>
<dbReference type="InterPro" id="IPR003245">
    <property type="entry name" value="Phytocyanin_dom"/>
</dbReference>
<feature type="domain" description="Phytocyanin" evidence="2">
    <location>
        <begin position="52"/>
        <end position="166"/>
    </location>
</feature>
<sequence length="326" mass="37457">MGSHYFAQALAMVLVASMLAVGLANKDWQHGNYTGWGFNHDPYHLNETKGPNKITVGGSENWHYGFDYKQWAWKNGPFYINDTLVFKYDPPNDTTRPHSVYLFQNPWSFMKCDLSQAKMVGKPTQGGGKGFEFVLKSWQPYYFACGEHDGLHCKDGLMRFAVFPMFPLAMVLIASMLAVGLANKDWQHGNYTGWGFNHGLNETKGPNKITVGGSENWHYGFDYKQWAWKNGPFYINDTLVFKYDPPNDTTRPHSVYLFQNPWSFMKCDLSQAKMVGKPTQGGGEGFEFVLKRWQPYYFACGEHNGLHCKDGLMRFAVFPMFRGWHY</sequence>
<dbReference type="InterPro" id="IPR008972">
    <property type="entry name" value="Cupredoxin"/>
</dbReference>
<dbReference type="PANTHER" id="PTHR34052">
    <property type="entry name" value="GLYCINE-RICH PROTEIN-LIKE"/>
    <property type="match status" value="1"/>
</dbReference>